<reference evidence="1" key="1">
    <citation type="journal article" date="2021" name="Proc. Natl. Acad. Sci. U.S.A.">
        <title>A Catalog of Tens of Thousands of Viruses from Human Metagenomes Reveals Hidden Associations with Chronic Diseases.</title>
        <authorList>
            <person name="Tisza M.J."/>
            <person name="Buck C.B."/>
        </authorList>
    </citation>
    <scope>NUCLEOTIDE SEQUENCE</scope>
    <source>
        <strain evidence="1">CtG4L18</strain>
    </source>
</reference>
<accession>A0A8S5UNP1</accession>
<proteinExistence type="predicted"/>
<protein>
    <submittedName>
        <fullName evidence="1">Uncharacterized protein</fullName>
    </submittedName>
</protein>
<dbReference type="EMBL" id="BK016114">
    <property type="protein sequence ID" value="DAF96112.1"/>
    <property type="molecule type" value="Genomic_DNA"/>
</dbReference>
<sequence>MLRSSYKKSLLILKTIIGCIESAKYSLILFSLS</sequence>
<name>A0A8S5UNP1_9CAUD</name>
<evidence type="ECO:0000313" key="1">
    <source>
        <dbReference type="EMBL" id="DAF96112.1"/>
    </source>
</evidence>
<organism evidence="1">
    <name type="scientific">Podoviridae sp. ctG4L18</name>
    <dbReference type="NCBI Taxonomy" id="2825234"/>
    <lineage>
        <taxon>Viruses</taxon>
        <taxon>Duplodnaviria</taxon>
        <taxon>Heunggongvirae</taxon>
        <taxon>Uroviricota</taxon>
        <taxon>Caudoviricetes</taxon>
    </lineage>
</organism>